<evidence type="ECO:0000256" key="2">
    <source>
        <dbReference type="ARBA" id="ARBA00022603"/>
    </source>
</evidence>
<dbReference type="Gene3D" id="3.40.1280.10">
    <property type="match status" value="1"/>
</dbReference>
<dbReference type="CDD" id="cd18095">
    <property type="entry name" value="SpoU-like_rRNA-MTase"/>
    <property type="match status" value="1"/>
</dbReference>
<dbReference type="Proteomes" id="UP001197974">
    <property type="component" value="Chromosome"/>
</dbReference>
<sequence>MIKIESAQNDRVKKWRKLHERKYREKQQLFLIEGFHLIEEALKYKGIVEEIIKTEGVEIPNHWKTADIISTTTQVMKSLSETETSQEVVAVCHMSTTLIDFTKKRFLLVDGVQDPGNLGTMIRTADAAGFDAVIIGKGTVDLYNSKVIRSTQGSIFHLPIVKEDLSQAIEHLKNHQIKVIGTALENSESYNKLEKPSRFAIIVGNEGKGMNKQLLTQTDVNVSLPIYGQAESLNVAVAAGILMYYYR</sequence>
<comment type="similarity">
    <text evidence="1">Belongs to the class IV-like SAM-binding methyltransferase superfamily. RNA methyltransferase TrmH family.</text>
</comment>
<dbReference type="PANTHER" id="PTHR43191">
    <property type="entry name" value="RRNA METHYLTRANSFERASE 3"/>
    <property type="match status" value="1"/>
</dbReference>
<evidence type="ECO:0000313" key="6">
    <source>
        <dbReference type="Proteomes" id="UP001197974"/>
    </source>
</evidence>
<protein>
    <submittedName>
        <fullName evidence="5">RNA methyltransferase</fullName>
    </submittedName>
</protein>
<accession>A0ABY9JXN8</accession>
<reference evidence="5 6" key="1">
    <citation type="submission" date="2023-06" db="EMBL/GenBank/DDBJ databases">
        <title>Five Gram-positive bacteria isolated from mangrove sediments in Shenzhen, Guangdong, China.</title>
        <authorList>
            <person name="Yu S."/>
            <person name="Zheng W."/>
            <person name="Huang Y."/>
        </authorList>
    </citation>
    <scope>NUCLEOTIDE SEQUENCE [LARGE SCALE GENOMIC DNA]</scope>
    <source>
        <strain evidence="5 6">SaN35-3</strain>
    </source>
</reference>
<dbReference type="GO" id="GO:0032259">
    <property type="term" value="P:methylation"/>
    <property type="evidence" value="ECO:0007669"/>
    <property type="project" value="UniProtKB-KW"/>
</dbReference>
<gene>
    <name evidence="5" type="ORF">LC087_08685</name>
</gene>
<evidence type="ECO:0000259" key="4">
    <source>
        <dbReference type="SMART" id="SM00967"/>
    </source>
</evidence>
<dbReference type="GO" id="GO:0008168">
    <property type="term" value="F:methyltransferase activity"/>
    <property type="evidence" value="ECO:0007669"/>
    <property type="project" value="UniProtKB-KW"/>
</dbReference>
<dbReference type="InterPro" id="IPR029028">
    <property type="entry name" value="Alpha/beta_knot_MTases"/>
</dbReference>
<dbReference type="Pfam" id="PF00588">
    <property type="entry name" value="SpoU_methylase"/>
    <property type="match status" value="1"/>
</dbReference>
<dbReference type="InterPro" id="IPR029064">
    <property type="entry name" value="Ribosomal_eL30-like_sf"/>
</dbReference>
<dbReference type="RefSeq" id="WP_226539224.1">
    <property type="nucleotide sequence ID" value="NZ_CP129013.1"/>
</dbReference>
<dbReference type="Gene3D" id="3.30.1330.30">
    <property type="match status" value="1"/>
</dbReference>
<feature type="domain" description="RNA 2-O ribose methyltransferase substrate binding" evidence="4">
    <location>
        <begin position="31"/>
        <end position="98"/>
    </location>
</feature>
<dbReference type="InterPro" id="IPR001537">
    <property type="entry name" value="SpoU_MeTrfase"/>
</dbReference>
<evidence type="ECO:0000256" key="3">
    <source>
        <dbReference type="ARBA" id="ARBA00022679"/>
    </source>
</evidence>
<dbReference type="Pfam" id="PF22435">
    <property type="entry name" value="MRM3-like_sub_bind"/>
    <property type="match status" value="1"/>
</dbReference>
<dbReference type="EMBL" id="CP129013">
    <property type="protein sequence ID" value="WLR44141.1"/>
    <property type="molecule type" value="Genomic_DNA"/>
</dbReference>
<name>A0ABY9JXN8_9BACI</name>
<dbReference type="InterPro" id="IPR013123">
    <property type="entry name" value="SpoU_subst-bd"/>
</dbReference>
<keyword evidence="3" id="KW-0808">Transferase</keyword>
<dbReference type="SUPFAM" id="SSF55315">
    <property type="entry name" value="L30e-like"/>
    <property type="match status" value="1"/>
</dbReference>
<dbReference type="InterPro" id="IPR029026">
    <property type="entry name" value="tRNA_m1G_MTases_N"/>
</dbReference>
<keyword evidence="6" id="KW-1185">Reference proteome</keyword>
<keyword evidence="2 5" id="KW-0489">Methyltransferase</keyword>
<dbReference type="PANTHER" id="PTHR43191:SF2">
    <property type="entry name" value="RRNA METHYLTRANSFERASE 3, MITOCHONDRIAL"/>
    <property type="match status" value="1"/>
</dbReference>
<evidence type="ECO:0000256" key="1">
    <source>
        <dbReference type="ARBA" id="ARBA00007228"/>
    </source>
</evidence>
<organism evidence="5 6">
    <name type="scientific">Bacillus carboniphilus</name>
    <dbReference type="NCBI Taxonomy" id="86663"/>
    <lineage>
        <taxon>Bacteria</taxon>
        <taxon>Bacillati</taxon>
        <taxon>Bacillota</taxon>
        <taxon>Bacilli</taxon>
        <taxon>Bacillales</taxon>
        <taxon>Bacillaceae</taxon>
        <taxon>Bacillus</taxon>
    </lineage>
</organism>
<dbReference type="SMART" id="SM00967">
    <property type="entry name" value="SpoU_sub_bind"/>
    <property type="match status" value="1"/>
</dbReference>
<dbReference type="SUPFAM" id="SSF75217">
    <property type="entry name" value="alpha/beta knot"/>
    <property type="match status" value="1"/>
</dbReference>
<dbReference type="InterPro" id="IPR053888">
    <property type="entry name" value="MRM3-like_sub_bind"/>
</dbReference>
<proteinExistence type="inferred from homology"/>
<evidence type="ECO:0000313" key="5">
    <source>
        <dbReference type="EMBL" id="WLR44141.1"/>
    </source>
</evidence>
<dbReference type="InterPro" id="IPR051259">
    <property type="entry name" value="rRNA_Methyltransferase"/>
</dbReference>